<dbReference type="InterPro" id="IPR007263">
    <property type="entry name" value="DCC1-like"/>
</dbReference>
<dbReference type="PANTHER" id="PTHR33639:SF2">
    <property type="entry name" value="DUF393 DOMAIN-CONTAINING PROTEIN"/>
    <property type="match status" value="1"/>
</dbReference>
<sequence length="152" mass="17271">MYLNLSRYSYRNDKTVPQFKDTGPLCVMDARCSLCARGAAWIARNDKTQAFRIIPMQSDLGGALLIHYSMDPEDPTSWLFLENGQGHASLDALIRVGQRLGGVWRLLSVLHILPGGLRDALYRTVARNRYRWFGTTDLCNLPDPEVQKRLMT</sequence>
<gene>
    <name evidence="1" type="ORF">DL239_01615</name>
</gene>
<dbReference type="Pfam" id="PF04134">
    <property type="entry name" value="DCC1-like"/>
    <property type="match status" value="1"/>
</dbReference>
<dbReference type="RefSeq" id="WP_167681570.1">
    <property type="nucleotide sequence ID" value="NZ_QHLQ01000001.1"/>
</dbReference>
<dbReference type="EMBL" id="QHLQ01000001">
    <property type="protein sequence ID" value="NIZ59666.1"/>
    <property type="molecule type" value="Genomic_DNA"/>
</dbReference>
<keyword evidence="2" id="KW-1185">Reference proteome</keyword>
<accession>A0ABX0W206</accession>
<dbReference type="Proteomes" id="UP001429564">
    <property type="component" value="Unassembled WGS sequence"/>
</dbReference>
<evidence type="ECO:0000313" key="2">
    <source>
        <dbReference type="Proteomes" id="UP001429564"/>
    </source>
</evidence>
<comment type="caution">
    <text evidence="1">The sequence shown here is derived from an EMBL/GenBank/DDBJ whole genome shotgun (WGS) entry which is preliminary data.</text>
</comment>
<protein>
    <submittedName>
        <fullName evidence="1">DUF393 domain-containing protein</fullName>
    </submittedName>
</protein>
<proteinExistence type="predicted"/>
<organism evidence="1 2">
    <name type="scientific">Parasedimentitalea denitrificans</name>
    <dbReference type="NCBI Taxonomy" id="2211118"/>
    <lineage>
        <taxon>Bacteria</taxon>
        <taxon>Pseudomonadati</taxon>
        <taxon>Pseudomonadota</taxon>
        <taxon>Alphaproteobacteria</taxon>
        <taxon>Rhodobacterales</taxon>
        <taxon>Paracoccaceae</taxon>
        <taxon>Parasedimentitalea</taxon>
    </lineage>
</organism>
<evidence type="ECO:0000313" key="1">
    <source>
        <dbReference type="EMBL" id="NIZ59666.1"/>
    </source>
</evidence>
<reference evidence="1 2" key="1">
    <citation type="submission" date="2018-05" db="EMBL/GenBank/DDBJ databases">
        <authorList>
            <person name="Zhang Y.-J."/>
        </authorList>
    </citation>
    <scope>NUCLEOTIDE SEQUENCE [LARGE SCALE GENOMIC DNA]</scope>
    <source>
        <strain evidence="1 2">CY04</strain>
    </source>
</reference>
<name>A0ABX0W206_9RHOB</name>
<dbReference type="PANTHER" id="PTHR33639">
    <property type="entry name" value="THIOL-DISULFIDE OXIDOREDUCTASE DCC"/>
    <property type="match status" value="1"/>
</dbReference>
<dbReference type="InterPro" id="IPR052927">
    <property type="entry name" value="DCC_oxidoreductase"/>
</dbReference>